<dbReference type="PROSITE" id="PS00599">
    <property type="entry name" value="AA_TRANSFER_CLASS_2"/>
    <property type="match status" value="1"/>
</dbReference>
<evidence type="ECO:0000256" key="11">
    <source>
        <dbReference type="ARBA" id="ARBA00047715"/>
    </source>
</evidence>
<sequence length="371" mass="41558">MLDLEKAKAQGTYREFKDTASFEKSIRFGSKNLLNLASNDYLGIATSRTLRDEFLETIKIKDVFFGSGASRLVYNSSDAFYELENWFEKRLNKKALIFNSGYSANLGVISAMADPKTLFVADKLIHASMIDALQLSKANFKRFAHNDMEALSRILEKEHSAYETIIVLTESVFSMDGDIADLKTMVSLKKQYENVKLYVDEAHSFFALNELGIVHSQNLDNEIDFILITLSKALGGSGAVFLCNQEMREILINSARSLIFSTAIPSVDVAWTSFILSKDFSDRRKNLQECVDFLGLSKTQICPFIVGENEDTLALAKDLTDAGFFVPAIRPPTVPVHTSRLRISLRGDITAEELKPLKEILDAYSKAHLQS</sequence>
<keyword evidence="15" id="KW-1185">Reference proteome</keyword>
<accession>A0ABX5LK87</accession>
<evidence type="ECO:0000256" key="7">
    <source>
        <dbReference type="ARBA" id="ARBA00022756"/>
    </source>
</evidence>
<proteinExistence type="inferred from homology"/>
<evidence type="ECO:0000256" key="4">
    <source>
        <dbReference type="ARBA" id="ARBA00011738"/>
    </source>
</evidence>
<feature type="domain" description="Aminotransferase class I/classII large" evidence="13">
    <location>
        <begin position="32"/>
        <end position="357"/>
    </location>
</feature>
<dbReference type="InterPro" id="IPR001917">
    <property type="entry name" value="Aminotrans_II_pyridoxalP_BS"/>
</dbReference>
<comment type="cofactor">
    <cofactor evidence="1 12">
        <name>pyridoxal 5'-phosphate</name>
        <dbReference type="ChEBI" id="CHEBI:597326"/>
    </cofactor>
</comment>
<evidence type="ECO:0000256" key="2">
    <source>
        <dbReference type="ARBA" id="ARBA00004746"/>
    </source>
</evidence>
<evidence type="ECO:0000256" key="5">
    <source>
        <dbReference type="ARBA" id="ARBA00013187"/>
    </source>
</evidence>
<dbReference type="SUPFAM" id="SSF53383">
    <property type="entry name" value="PLP-dependent transferases"/>
    <property type="match status" value="1"/>
</dbReference>
<comment type="similarity">
    <text evidence="3">Belongs to the class-II pyridoxal-phosphate-dependent aminotransferase family. BioF subfamily.</text>
</comment>
<dbReference type="Gene3D" id="3.90.1150.10">
    <property type="entry name" value="Aspartate Aminotransferase, domain 1"/>
    <property type="match status" value="1"/>
</dbReference>
<dbReference type="PANTHER" id="PTHR13693">
    <property type="entry name" value="CLASS II AMINOTRANSFERASE/8-AMINO-7-OXONONANOATE SYNTHASE"/>
    <property type="match status" value="1"/>
</dbReference>
<dbReference type="EMBL" id="QGHD01000013">
    <property type="protein sequence ID" value="PWK99175.1"/>
    <property type="molecule type" value="Genomic_DNA"/>
</dbReference>
<gene>
    <name evidence="14" type="ORF">B0H50_11322</name>
</gene>
<evidence type="ECO:0000313" key="14">
    <source>
        <dbReference type="EMBL" id="PWK99175.1"/>
    </source>
</evidence>
<keyword evidence="6" id="KW-0808">Transferase</keyword>
<dbReference type="Gene3D" id="3.40.640.10">
    <property type="entry name" value="Type I PLP-dependent aspartate aminotransferase-like (Major domain)"/>
    <property type="match status" value="1"/>
</dbReference>
<protein>
    <recommendedName>
        <fullName evidence="5">8-amino-7-oxononanoate synthase</fullName>
        <ecNumber evidence="5">2.3.1.47</ecNumber>
    </recommendedName>
    <alternativeName>
        <fullName evidence="9">7-keto-8-amino-pelargonic acid synthase</fullName>
    </alternativeName>
    <alternativeName>
        <fullName evidence="10">8-amino-7-ketopelargonate synthase</fullName>
    </alternativeName>
</protein>
<keyword evidence="8 12" id="KW-0663">Pyridoxal phosphate</keyword>
<evidence type="ECO:0000256" key="1">
    <source>
        <dbReference type="ARBA" id="ARBA00001933"/>
    </source>
</evidence>
<reference evidence="14 15" key="1">
    <citation type="submission" date="2018-05" db="EMBL/GenBank/DDBJ databases">
        <title>Animal gut microbial communities from fecal samples from Wisconsin, USA.</title>
        <authorList>
            <person name="Neumann A."/>
        </authorList>
    </citation>
    <scope>NUCLEOTIDE SEQUENCE [LARGE SCALE GENOMIC DNA]</scope>
    <source>
        <strain evidence="14 15">UWS4</strain>
    </source>
</reference>
<evidence type="ECO:0000259" key="13">
    <source>
        <dbReference type="Pfam" id="PF00155"/>
    </source>
</evidence>
<keyword evidence="7" id="KW-0093">Biotin biosynthesis</keyword>
<evidence type="ECO:0000256" key="8">
    <source>
        <dbReference type="ARBA" id="ARBA00022898"/>
    </source>
</evidence>
<organism evidence="14 15">
    <name type="scientific">Hallerella porci</name>
    <dbReference type="NCBI Taxonomy" id="1945871"/>
    <lineage>
        <taxon>Bacteria</taxon>
        <taxon>Pseudomonadati</taxon>
        <taxon>Fibrobacterota</taxon>
        <taxon>Fibrobacteria</taxon>
        <taxon>Fibrobacterales</taxon>
        <taxon>Fibrobacteraceae</taxon>
        <taxon>Hallerella</taxon>
    </lineage>
</organism>
<evidence type="ECO:0000313" key="15">
    <source>
        <dbReference type="Proteomes" id="UP000245523"/>
    </source>
</evidence>
<dbReference type="Proteomes" id="UP000245523">
    <property type="component" value="Unassembled WGS sequence"/>
</dbReference>
<comment type="caution">
    <text evidence="14">The sequence shown here is derived from an EMBL/GenBank/DDBJ whole genome shotgun (WGS) entry which is preliminary data.</text>
</comment>
<evidence type="ECO:0000256" key="12">
    <source>
        <dbReference type="RuleBase" id="RU003693"/>
    </source>
</evidence>
<dbReference type="InterPro" id="IPR015421">
    <property type="entry name" value="PyrdxlP-dep_Trfase_major"/>
</dbReference>
<evidence type="ECO:0000256" key="6">
    <source>
        <dbReference type="ARBA" id="ARBA00022679"/>
    </source>
</evidence>
<dbReference type="InterPro" id="IPR015422">
    <property type="entry name" value="PyrdxlP-dep_Trfase_small"/>
</dbReference>
<evidence type="ECO:0000256" key="9">
    <source>
        <dbReference type="ARBA" id="ARBA00032610"/>
    </source>
</evidence>
<comment type="pathway">
    <text evidence="2">Cofactor biosynthesis; biotin biosynthesis.</text>
</comment>
<comment type="subunit">
    <text evidence="4">Homodimer.</text>
</comment>
<dbReference type="Pfam" id="PF00155">
    <property type="entry name" value="Aminotran_1_2"/>
    <property type="match status" value="1"/>
</dbReference>
<dbReference type="InterPro" id="IPR004839">
    <property type="entry name" value="Aminotransferase_I/II_large"/>
</dbReference>
<evidence type="ECO:0000256" key="10">
    <source>
        <dbReference type="ARBA" id="ARBA00033381"/>
    </source>
</evidence>
<name>A0ABX5LK87_9BACT</name>
<dbReference type="InterPro" id="IPR015424">
    <property type="entry name" value="PyrdxlP-dep_Trfase"/>
</dbReference>
<comment type="catalytic activity">
    <reaction evidence="11">
        <text>6-carboxyhexanoyl-[ACP] + L-alanine + H(+) = (8S)-8-amino-7-oxononanoate + holo-[ACP] + CO2</text>
        <dbReference type="Rhea" id="RHEA:42288"/>
        <dbReference type="Rhea" id="RHEA-COMP:9685"/>
        <dbReference type="Rhea" id="RHEA-COMP:9955"/>
        <dbReference type="ChEBI" id="CHEBI:15378"/>
        <dbReference type="ChEBI" id="CHEBI:16526"/>
        <dbReference type="ChEBI" id="CHEBI:57972"/>
        <dbReference type="ChEBI" id="CHEBI:64479"/>
        <dbReference type="ChEBI" id="CHEBI:78846"/>
        <dbReference type="ChEBI" id="CHEBI:149468"/>
        <dbReference type="EC" id="2.3.1.47"/>
    </reaction>
</comment>
<evidence type="ECO:0000256" key="3">
    <source>
        <dbReference type="ARBA" id="ARBA00010008"/>
    </source>
</evidence>
<dbReference type="InterPro" id="IPR050087">
    <property type="entry name" value="AON_synthase_class-II"/>
</dbReference>
<dbReference type="PANTHER" id="PTHR13693:SF100">
    <property type="entry name" value="8-AMINO-7-OXONONANOATE SYNTHASE"/>
    <property type="match status" value="1"/>
</dbReference>
<dbReference type="EC" id="2.3.1.47" evidence="5"/>
<dbReference type="RefSeq" id="WP_106198936.1">
    <property type="nucleotide sequence ID" value="NZ_QGHD01000013.1"/>
</dbReference>